<evidence type="ECO:0000256" key="1">
    <source>
        <dbReference type="SAM" id="SignalP"/>
    </source>
</evidence>
<feature type="chain" id="PRO_5046940859" evidence="1">
    <location>
        <begin position="22"/>
        <end position="226"/>
    </location>
</feature>
<reference evidence="2" key="1">
    <citation type="submission" date="2023-01" db="EMBL/GenBank/DDBJ databases">
        <title>Draft genome sequence of Nocardiopsis sp. LSu2-4 isolated from halophytes.</title>
        <authorList>
            <person name="Duangmal K."/>
            <person name="Chantavorakit T."/>
        </authorList>
    </citation>
    <scope>NUCLEOTIDE SEQUENCE</scope>
    <source>
        <strain evidence="2">LSu2-4</strain>
    </source>
</reference>
<name>A0ABT4TGY3_9ACTN</name>
<keyword evidence="3" id="KW-1185">Reference proteome</keyword>
<protein>
    <submittedName>
        <fullName evidence="2">Uncharacterized protein</fullName>
    </submittedName>
</protein>
<comment type="caution">
    <text evidence="2">The sequence shown here is derived from an EMBL/GenBank/DDBJ whole genome shotgun (WGS) entry which is preliminary data.</text>
</comment>
<evidence type="ECO:0000313" key="2">
    <source>
        <dbReference type="EMBL" id="MDA2803524.1"/>
    </source>
</evidence>
<evidence type="ECO:0000313" key="3">
    <source>
        <dbReference type="Proteomes" id="UP001165685"/>
    </source>
</evidence>
<accession>A0ABT4TGY3</accession>
<dbReference type="Proteomes" id="UP001165685">
    <property type="component" value="Unassembled WGS sequence"/>
</dbReference>
<gene>
    <name evidence="2" type="ORF">O4U47_03300</name>
</gene>
<feature type="signal peptide" evidence="1">
    <location>
        <begin position="1"/>
        <end position="21"/>
    </location>
</feature>
<organism evidence="2 3">
    <name type="scientific">Nocardiopsis suaedae</name>
    <dbReference type="NCBI Taxonomy" id="3018444"/>
    <lineage>
        <taxon>Bacteria</taxon>
        <taxon>Bacillati</taxon>
        <taxon>Actinomycetota</taxon>
        <taxon>Actinomycetes</taxon>
        <taxon>Streptosporangiales</taxon>
        <taxon>Nocardiopsidaceae</taxon>
        <taxon>Nocardiopsis</taxon>
    </lineage>
</organism>
<sequence>MRSRQTTVLALAATATATALAVTVTSAPPATAEQADERTFGEPWADLVVVAPERLPGGAKGFMVGHPDIEEVLVAEVREVPVASVAGGPMAGGPVVGERARVLAADPDELAGFQRVFEEEREQGAWGDLREGALVPAPGSEGAFPDESARVGPLGTFKVADPAHPPVPDLDAVVPAEAADESDAGRTNAALVSARWADLEDLRREILEHLPRGSTVSTVGPVTAES</sequence>
<dbReference type="EMBL" id="JAQFWP010000003">
    <property type="protein sequence ID" value="MDA2803524.1"/>
    <property type="molecule type" value="Genomic_DNA"/>
</dbReference>
<keyword evidence="1" id="KW-0732">Signal</keyword>
<proteinExistence type="predicted"/>
<dbReference type="RefSeq" id="WP_270676013.1">
    <property type="nucleotide sequence ID" value="NZ_JAQFWP010000003.1"/>
</dbReference>